<name>M1D6Z1_SOLTU</name>
<dbReference type="Gramene" id="PGSC0003DMT400083497">
    <property type="protein sequence ID" value="PGSC0003DMT400083497"/>
    <property type="gene ID" value="PGSC0003DMG400033353"/>
</dbReference>
<dbReference type="STRING" id="4113.M1D6Z1"/>
<feature type="coiled-coil region" evidence="1">
    <location>
        <begin position="290"/>
        <end position="317"/>
    </location>
</feature>
<protein>
    <submittedName>
        <fullName evidence="2">Non-LTR retroelement reverse transcriptase</fullName>
    </submittedName>
</protein>
<dbReference type="OMA" id="NEIMSSH"/>
<keyword evidence="1" id="KW-0175">Coiled coil</keyword>
<dbReference type="InterPro" id="IPR036691">
    <property type="entry name" value="Endo/exonu/phosph_ase_sf"/>
</dbReference>
<keyword evidence="3" id="KW-1185">Reference proteome</keyword>
<dbReference type="EnsemblPlants" id="PGSC0003DMT400083497">
    <property type="protein sequence ID" value="PGSC0003DMT400083497"/>
    <property type="gene ID" value="PGSC0003DMG400033353"/>
</dbReference>
<dbReference type="Gene3D" id="3.60.10.10">
    <property type="entry name" value="Endonuclease/exonuclease/phosphatase"/>
    <property type="match status" value="1"/>
</dbReference>
<organism evidence="2 3">
    <name type="scientific">Solanum tuberosum</name>
    <name type="common">Potato</name>
    <dbReference type="NCBI Taxonomy" id="4113"/>
    <lineage>
        <taxon>Eukaryota</taxon>
        <taxon>Viridiplantae</taxon>
        <taxon>Streptophyta</taxon>
        <taxon>Embryophyta</taxon>
        <taxon>Tracheophyta</taxon>
        <taxon>Spermatophyta</taxon>
        <taxon>Magnoliopsida</taxon>
        <taxon>eudicotyledons</taxon>
        <taxon>Gunneridae</taxon>
        <taxon>Pentapetalae</taxon>
        <taxon>asterids</taxon>
        <taxon>lamiids</taxon>
        <taxon>Solanales</taxon>
        <taxon>Solanaceae</taxon>
        <taxon>Solanoideae</taxon>
        <taxon>Solaneae</taxon>
        <taxon>Solanum</taxon>
    </lineage>
</organism>
<dbReference type="eggNOG" id="KOG1075">
    <property type="taxonomic scope" value="Eukaryota"/>
</dbReference>
<evidence type="ECO:0000313" key="3">
    <source>
        <dbReference type="Proteomes" id="UP000011115"/>
    </source>
</evidence>
<dbReference type="HOGENOM" id="CLU_746705_0_0_1"/>
<dbReference type="InParanoid" id="M1D6Z1"/>
<proteinExistence type="predicted"/>
<dbReference type="Proteomes" id="UP000011115">
    <property type="component" value="Unassembled WGS sequence"/>
</dbReference>
<reference evidence="2" key="2">
    <citation type="submission" date="2015-06" db="UniProtKB">
        <authorList>
            <consortium name="EnsemblPlants"/>
        </authorList>
    </citation>
    <scope>IDENTIFICATION</scope>
    <source>
        <strain evidence="2">DM1-3 516 R44</strain>
    </source>
</reference>
<sequence length="398" mass="47073">MIKVLRWNARSINTQGSLERLQTLKKLHQLSLIAVLEPFADNSQINMVRIQLQMDHAVSNPNGKIWLFWSNEITGHILENHEQHITGTFKHSYLTEQFMMSFIYAKCKDHIRRPLWDRLLFYASMDVPWCTIGDFNVITSIEEKLGGMPYNMNKSFDFISVIEACGLTDLGYTGLPFTWCNHRDAHARVWKRLDRSMVNDKWLEVMPQTTIDHLSSVGSDHSPMLMELTRTNESHTKYIKFLHFWVDNDSFMETVQQCWDKGVNGNPMWKLHQKMKRLTSTLSKWSKKEYGDIYAKVKEYEEIIRKAEEDLLTNNTEIFRQQLHLMNAKYIKYLKLEESILKQKTQLQWFKEGDANTKYFHALMRGRRRRLFLHKICTDNDVWIQGDDQIAQAACAYF</sequence>
<dbReference type="AlphaFoldDB" id="M1D6Z1"/>
<dbReference type="PANTHER" id="PTHR33710:SF54">
    <property type="entry name" value="NON-LTR RETROELEMENT REVERSE TRANSCRIPTASE"/>
    <property type="match status" value="1"/>
</dbReference>
<evidence type="ECO:0000313" key="2">
    <source>
        <dbReference type="EnsemblPlants" id="PGSC0003DMT400083497"/>
    </source>
</evidence>
<dbReference type="PANTHER" id="PTHR33710">
    <property type="entry name" value="BNAC02G09200D PROTEIN"/>
    <property type="match status" value="1"/>
</dbReference>
<dbReference type="PaxDb" id="4113-PGSC0003DMT400083497"/>
<dbReference type="SUPFAM" id="SSF56219">
    <property type="entry name" value="DNase I-like"/>
    <property type="match status" value="1"/>
</dbReference>
<accession>M1D6Z1</accession>
<evidence type="ECO:0000256" key="1">
    <source>
        <dbReference type="SAM" id="Coils"/>
    </source>
</evidence>
<reference evidence="3" key="1">
    <citation type="journal article" date="2011" name="Nature">
        <title>Genome sequence and analysis of the tuber crop potato.</title>
        <authorList>
            <consortium name="The Potato Genome Sequencing Consortium"/>
        </authorList>
    </citation>
    <scope>NUCLEOTIDE SEQUENCE [LARGE SCALE GENOMIC DNA]</scope>
    <source>
        <strain evidence="3">cv. DM1-3 516 R44</strain>
    </source>
</reference>